<keyword evidence="2" id="KW-1185">Reference proteome</keyword>
<name>A0A1I4U9D4_9EURY</name>
<accession>A0A1I4U9D4</accession>
<evidence type="ECO:0000313" key="1">
    <source>
        <dbReference type="EMBL" id="SFM85609.1"/>
    </source>
</evidence>
<dbReference type="STRING" id="487685.SAMN04488696_2644"/>
<dbReference type="Proteomes" id="UP000198535">
    <property type="component" value="Unassembled WGS sequence"/>
</dbReference>
<protein>
    <submittedName>
        <fullName evidence="1">Uncharacterized protein</fullName>
    </submittedName>
</protein>
<gene>
    <name evidence="1" type="ORF">SAMN04488696_2644</name>
</gene>
<evidence type="ECO:0000313" key="2">
    <source>
        <dbReference type="Proteomes" id="UP000198535"/>
    </source>
</evidence>
<dbReference type="EMBL" id="FOUJ01000006">
    <property type="protein sequence ID" value="SFM85609.1"/>
    <property type="molecule type" value="Genomic_DNA"/>
</dbReference>
<dbReference type="AlphaFoldDB" id="A0A1I4U9D4"/>
<proteinExistence type="predicted"/>
<sequence length="221" mass="24877">MKSTANYIRSVTNYDAVNMSDNIYLLINEILKGKQLSISGVTRELKDKGIDEHRLVMTGYLRALKDLRKLNEVEIPPSKVYSIVETEQTDSMDIYSLISDHIRSIDPSLMVPVAAYVLSRTLDRPVFKEEFTKMGLSAKSLTDYLSSPECELHLTDKNPKEYTTGITKIKVPVGEPAYEIKKADPAVIKHSNCILIRILRSSVDLGGLIPKTKPTSLEDFR</sequence>
<reference evidence="2" key="1">
    <citation type="submission" date="2016-10" db="EMBL/GenBank/DDBJ databases">
        <authorList>
            <person name="Varghese N."/>
            <person name="Submissions S."/>
        </authorList>
    </citation>
    <scope>NUCLEOTIDE SEQUENCE [LARGE SCALE GENOMIC DNA]</scope>
    <source>
        <strain evidence="2">Mob M</strain>
    </source>
</reference>
<organism evidence="1 2">
    <name type="scientific">Methanolobus profundi</name>
    <dbReference type="NCBI Taxonomy" id="487685"/>
    <lineage>
        <taxon>Archaea</taxon>
        <taxon>Methanobacteriati</taxon>
        <taxon>Methanobacteriota</taxon>
        <taxon>Stenosarchaea group</taxon>
        <taxon>Methanomicrobia</taxon>
        <taxon>Methanosarcinales</taxon>
        <taxon>Methanosarcinaceae</taxon>
        <taxon>Methanolobus</taxon>
    </lineage>
</organism>